<accession>A0A8R1IM10</accession>
<name>A0A8R1IM10_CAEJA</name>
<reference evidence="2" key="1">
    <citation type="submission" date="2010-08" db="EMBL/GenBank/DDBJ databases">
        <authorList>
            <consortium name="Caenorhabditis japonica Sequencing Consortium"/>
            <person name="Wilson R.K."/>
        </authorList>
    </citation>
    <scope>NUCLEOTIDE SEQUENCE [LARGE SCALE GENOMIC DNA]</scope>
    <source>
        <strain evidence="2">DF5081</strain>
    </source>
</reference>
<evidence type="ECO:0000313" key="2">
    <source>
        <dbReference type="Proteomes" id="UP000005237"/>
    </source>
</evidence>
<dbReference type="EnsemblMetazoa" id="CJA39031.1">
    <property type="protein sequence ID" value="CJA39031.1"/>
    <property type="gene ID" value="WBGene00214878"/>
</dbReference>
<reference evidence="1" key="2">
    <citation type="submission" date="2022-06" db="UniProtKB">
        <authorList>
            <consortium name="EnsemblMetazoa"/>
        </authorList>
    </citation>
    <scope>IDENTIFICATION</scope>
    <source>
        <strain evidence="1">DF5081</strain>
    </source>
</reference>
<evidence type="ECO:0000313" key="1">
    <source>
        <dbReference type="EnsemblMetazoa" id="CJA39031.1"/>
    </source>
</evidence>
<keyword evidence="2" id="KW-1185">Reference proteome</keyword>
<dbReference type="AlphaFoldDB" id="A0A8R1IM10"/>
<organism evidence="1 2">
    <name type="scientific">Caenorhabditis japonica</name>
    <dbReference type="NCBI Taxonomy" id="281687"/>
    <lineage>
        <taxon>Eukaryota</taxon>
        <taxon>Metazoa</taxon>
        <taxon>Ecdysozoa</taxon>
        <taxon>Nematoda</taxon>
        <taxon>Chromadorea</taxon>
        <taxon>Rhabditida</taxon>
        <taxon>Rhabditina</taxon>
        <taxon>Rhabditomorpha</taxon>
        <taxon>Rhabditoidea</taxon>
        <taxon>Rhabditidae</taxon>
        <taxon>Peloderinae</taxon>
        <taxon>Caenorhabditis</taxon>
    </lineage>
</organism>
<sequence length="101" mass="11546">MDCRNMIIRQEGQPHASSFHITDIRCESLQIQICDPVDSENENELAKILEQLNENMGITKKVTLLVRSENNRDGLKARLEAIAVKNPHITIVNYRILVFST</sequence>
<protein>
    <submittedName>
        <fullName evidence="1">Uncharacterized protein</fullName>
    </submittedName>
</protein>
<proteinExistence type="predicted"/>
<dbReference type="Proteomes" id="UP000005237">
    <property type="component" value="Unassembled WGS sequence"/>
</dbReference>